<evidence type="ECO:0000313" key="2">
    <source>
        <dbReference type="Proteomes" id="UP001224325"/>
    </source>
</evidence>
<dbReference type="AlphaFoldDB" id="A0AAU7EJD1"/>
<organism evidence="1 2">
    <name type="scientific">Mariniflexile litorale</name>
    <dbReference type="NCBI Taxonomy" id="3045158"/>
    <lineage>
        <taxon>Bacteria</taxon>
        <taxon>Pseudomonadati</taxon>
        <taxon>Bacteroidota</taxon>
        <taxon>Flavobacteriia</taxon>
        <taxon>Flavobacteriales</taxon>
        <taxon>Flavobacteriaceae</taxon>
        <taxon>Mariniflexile</taxon>
    </lineage>
</organism>
<proteinExistence type="predicted"/>
<protein>
    <submittedName>
        <fullName evidence="1">Uncharacterized protein</fullName>
    </submittedName>
</protein>
<gene>
    <name evidence="1" type="ORF">QLS71_003700</name>
</gene>
<dbReference type="KEGG" id="mlil:QLS71_003700"/>
<name>A0AAU7EJD1_9FLAO</name>
<accession>A0AAU7EJD1</accession>
<reference evidence="1" key="1">
    <citation type="submission" date="2024-04" db="EMBL/GenBank/DDBJ databases">
        <title>Mariniflexile litorale, isolated from the shallow sediments of the Sea of Japan.</title>
        <authorList>
            <person name="Romanenko L."/>
            <person name="Isaeva M."/>
        </authorList>
    </citation>
    <scope>NUCLEOTIDE SEQUENCE [LARGE SCALE GENOMIC DNA]</scope>
    <source>
        <strain evidence="1">KMM 9835</strain>
    </source>
</reference>
<dbReference type="RefSeq" id="WP_308990569.1">
    <property type="nucleotide sequence ID" value="NZ_CP155618.1"/>
</dbReference>
<dbReference type="PROSITE" id="PS51257">
    <property type="entry name" value="PROKAR_LIPOPROTEIN"/>
    <property type="match status" value="1"/>
</dbReference>
<keyword evidence="2" id="KW-1185">Reference proteome</keyword>
<evidence type="ECO:0000313" key="1">
    <source>
        <dbReference type="EMBL" id="XBL15127.1"/>
    </source>
</evidence>
<dbReference type="EMBL" id="CP155618">
    <property type="protein sequence ID" value="XBL15127.1"/>
    <property type="molecule type" value="Genomic_DNA"/>
</dbReference>
<sequence>MKKLIISFIILIISISCKKKEENKGIETELSTAEKIANAHGFENWKNVSKIAFNFNQKRSWEWNPKTNVITLITDNDTIVYNRKSIDSISENADKGFINDKFWLLIPFQLVWDIGKTISEPVKTEAPISKIEMNKITLLYSNEEGYTPGDAYDIYYSDDYIIKEWAFRKGNKLEAGLVNTFENYQDFNGIKIALDHKKAEGDWNLKFTDVKVTLE</sequence>
<dbReference type="Proteomes" id="UP001224325">
    <property type="component" value="Chromosome"/>
</dbReference>